<protein>
    <recommendedName>
        <fullName evidence="4">Ricin B lectin domain-containing protein</fullName>
    </recommendedName>
</protein>
<feature type="compositionally biased region" description="Basic and acidic residues" evidence="1">
    <location>
        <begin position="152"/>
        <end position="182"/>
    </location>
</feature>
<dbReference type="AlphaFoldDB" id="A0ABD3Q678"/>
<feature type="region of interest" description="Disordered" evidence="1">
    <location>
        <begin position="195"/>
        <end position="216"/>
    </location>
</feature>
<evidence type="ECO:0008006" key="4">
    <source>
        <dbReference type="Google" id="ProtNLM"/>
    </source>
</evidence>
<feature type="region of interest" description="Disordered" evidence="1">
    <location>
        <begin position="151"/>
        <end position="182"/>
    </location>
</feature>
<reference evidence="2 3" key="1">
    <citation type="submission" date="2024-10" db="EMBL/GenBank/DDBJ databases">
        <title>Updated reference genomes for cyclostephanoid diatoms.</title>
        <authorList>
            <person name="Roberts W.R."/>
            <person name="Alverson A.J."/>
        </authorList>
    </citation>
    <scope>NUCLEOTIDE SEQUENCE [LARGE SCALE GENOMIC DNA]</scope>
    <source>
        <strain evidence="2 3">AJA276-08</strain>
    </source>
</reference>
<comment type="caution">
    <text evidence="2">The sequence shown here is derived from an EMBL/GenBank/DDBJ whole genome shotgun (WGS) entry which is preliminary data.</text>
</comment>
<organism evidence="2 3">
    <name type="scientific">Stephanodiscus triporus</name>
    <dbReference type="NCBI Taxonomy" id="2934178"/>
    <lineage>
        <taxon>Eukaryota</taxon>
        <taxon>Sar</taxon>
        <taxon>Stramenopiles</taxon>
        <taxon>Ochrophyta</taxon>
        <taxon>Bacillariophyta</taxon>
        <taxon>Coscinodiscophyceae</taxon>
        <taxon>Thalassiosirophycidae</taxon>
        <taxon>Stephanodiscales</taxon>
        <taxon>Stephanodiscaceae</taxon>
        <taxon>Stephanodiscus</taxon>
    </lineage>
</organism>
<sequence>MHWQAGYMWQEVPDEGWFCLACARCDLDNLFFGLKGCDIETHCEENMHLALTGCDPSKLGPSKLAEIATFKFLFDEAEDGLDGDRIQVNGTNLCVQQVKPGGTGSIMLRQCDASLKEQRFWGARPVGQAMELLPLSGNSAKSYAHASNIEAQHGEADTDSNKSSHFRADESPDGSSHFKADESSNFASHFKADERSNLASNFKADESSNVDEGADG</sequence>
<name>A0ABD3Q678_9STRA</name>
<keyword evidence="3" id="KW-1185">Reference proteome</keyword>
<gene>
    <name evidence="2" type="ORF">ACHAW5_002458</name>
</gene>
<proteinExistence type="predicted"/>
<dbReference type="EMBL" id="JALLAZ020000422">
    <property type="protein sequence ID" value="KAL3795491.1"/>
    <property type="molecule type" value="Genomic_DNA"/>
</dbReference>
<dbReference type="Proteomes" id="UP001530315">
    <property type="component" value="Unassembled WGS sequence"/>
</dbReference>
<evidence type="ECO:0000256" key="1">
    <source>
        <dbReference type="SAM" id="MobiDB-lite"/>
    </source>
</evidence>
<evidence type="ECO:0000313" key="2">
    <source>
        <dbReference type="EMBL" id="KAL3795491.1"/>
    </source>
</evidence>
<evidence type="ECO:0000313" key="3">
    <source>
        <dbReference type="Proteomes" id="UP001530315"/>
    </source>
</evidence>
<accession>A0ABD3Q678</accession>